<keyword evidence="2" id="KW-1185">Reference proteome</keyword>
<dbReference type="OrthoDB" id="203824at2759"/>
<dbReference type="Proteomes" id="UP000282876">
    <property type="component" value="Unassembled WGS sequence"/>
</dbReference>
<dbReference type="AlphaFoldDB" id="A0A437AQD0"/>
<gene>
    <name evidence="1" type="ORF">TUBRATIS_000610</name>
</gene>
<reference evidence="1 2" key="1">
    <citation type="submission" date="2018-10" db="EMBL/GenBank/DDBJ databases">
        <title>Draft genome sequence of the microsporidian Tubulinosema ratisbonensis.</title>
        <authorList>
            <person name="Polonais V."/>
            <person name="Peyretaillade E."/>
            <person name="Niehus S."/>
            <person name="Wawrzyniak I."/>
            <person name="Franchet A."/>
            <person name="Gaspin C."/>
            <person name="Reichstadt M."/>
            <person name="Belser C."/>
            <person name="Labadie K."/>
            <person name="Delbac F."/>
            <person name="Ferrandon D."/>
        </authorList>
    </citation>
    <scope>NUCLEOTIDE SEQUENCE [LARGE SCALE GENOMIC DNA]</scope>
    <source>
        <strain evidence="1 2">Franzen</strain>
    </source>
</reference>
<organism evidence="1 2">
    <name type="scientific">Tubulinosema ratisbonensis</name>
    <dbReference type="NCBI Taxonomy" id="291195"/>
    <lineage>
        <taxon>Eukaryota</taxon>
        <taxon>Fungi</taxon>
        <taxon>Fungi incertae sedis</taxon>
        <taxon>Microsporidia</taxon>
        <taxon>Tubulinosematoidea</taxon>
        <taxon>Tubulinosematidae</taxon>
        <taxon>Tubulinosema</taxon>
    </lineage>
</organism>
<sequence>MPMLRGNRTALVPFIKKPMKFNNYSQMISEMKEIKAKSVGINPSKTFFNDIMSASLLEEKIKNLGNIFKLKEDELSLEEIIQSVQEEKIMESFSSFENESNLIFMNDLTTKIFTLKRQKESKIVLEKSININDVKFIENNINKILKSNDFTDPLLGDLFEMLIKNERNDFLKEKEFLEKLFLKHIDYFYKNNSENLPVETLSVEQKIQDYVKMRFNRTDFKIEVYEGRYLYAEMYVLFRCGLYDKMKILIENIPFFQVQFIEALLGFLDGSPKKEIPSFLKQKDDLFKQTLYKLITLPPVYENNLVISTFEDVLWASFVISDSKETIDFNKFIFDIKQNRIKLLVAILTKNYDEAVKILINGEFSSLDTFYLSRELLKKSETEVNLFLNFAFLICQKCSTEESKLRLVNSLKFLNYKEICLKIIEFEMLEVVSNLPDEFKEEIIKTLRNSNNRNLLLKLHFVTSDTAEISVLLEDALNEEINSENNLSKLEDFAYFDVYTFLRNKNCIEENTKLSVLINFLKFKIERNIESLGRTDLFKETNFNILKELDCTEKIILLACEVVLKENSQLFAKKLVEIATKLNISNYSQQLILKRLVYVL</sequence>
<dbReference type="STRING" id="291195.A0A437AQD0"/>
<evidence type="ECO:0000313" key="1">
    <source>
        <dbReference type="EMBL" id="RVD93404.1"/>
    </source>
</evidence>
<comment type="caution">
    <text evidence="1">The sequence shown here is derived from an EMBL/GenBank/DDBJ whole genome shotgun (WGS) entry which is preliminary data.</text>
</comment>
<protein>
    <submittedName>
        <fullName evidence="1">Nucleoporin Nic96</fullName>
    </submittedName>
</protein>
<accession>A0A437AQD0</accession>
<evidence type="ECO:0000313" key="2">
    <source>
        <dbReference type="Proteomes" id="UP000282876"/>
    </source>
</evidence>
<dbReference type="EMBL" id="RCSS01000019">
    <property type="protein sequence ID" value="RVD93404.1"/>
    <property type="molecule type" value="Genomic_DNA"/>
</dbReference>
<name>A0A437AQD0_9MICR</name>
<proteinExistence type="predicted"/>
<dbReference type="VEuPathDB" id="MicrosporidiaDB:TUBRATIS_000610"/>